<reference evidence="4" key="1">
    <citation type="journal article" date="2019" name="PLoS Negl. Trop. Dis.">
        <title>Revisiting the worldwide diversity of Leptospira species in the environment.</title>
        <authorList>
            <person name="Vincent A.T."/>
            <person name="Schiettekatte O."/>
            <person name="Bourhy P."/>
            <person name="Veyrier F.J."/>
            <person name="Picardeau M."/>
        </authorList>
    </citation>
    <scope>NUCLEOTIDE SEQUENCE [LARGE SCALE GENOMIC DNA]</scope>
    <source>
        <strain evidence="4">201702455</strain>
    </source>
</reference>
<feature type="transmembrane region" description="Helical" evidence="1">
    <location>
        <begin position="78"/>
        <end position="97"/>
    </location>
</feature>
<feature type="domain" description="Acyltransferase 3" evidence="2">
    <location>
        <begin position="12"/>
        <end position="358"/>
    </location>
</feature>
<proteinExistence type="predicted"/>
<dbReference type="Pfam" id="PF01757">
    <property type="entry name" value="Acyl_transf_3"/>
    <property type="match status" value="1"/>
</dbReference>
<evidence type="ECO:0000259" key="3">
    <source>
        <dbReference type="Pfam" id="PF19040"/>
    </source>
</evidence>
<feature type="transmembrane region" description="Helical" evidence="1">
    <location>
        <begin position="250"/>
        <end position="269"/>
    </location>
</feature>
<dbReference type="EMBL" id="RQGF01000026">
    <property type="protein sequence ID" value="TGL61454.1"/>
    <property type="molecule type" value="Genomic_DNA"/>
</dbReference>
<dbReference type="InterPro" id="IPR043968">
    <property type="entry name" value="SGNH"/>
</dbReference>
<feature type="transmembrane region" description="Helical" evidence="1">
    <location>
        <begin position="342"/>
        <end position="361"/>
    </location>
</feature>
<evidence type="ECO:0000259" key="2">
    <source>
        <dbReference type="Pfam" id="PF01757"/>
    </source>
</evidence>
<dbReference type="GO" id="GO:0016020">
    <property type="term" value="C:membrane"/>
    <property type="evidence" value="ECO:0007669"/>
    <property type="project" value="TreeGrafter"/>
</dbReference>
<dbReference type="AlphaFoldDB" id="A0A4R9K9M6"/>
<dbReference type="PANTHER" id="PTHR23028">
    <property type="entry name" value="ACETYLTRANSFERASE"/>
    <property type="match status" value="1"/>
</dbReference>
<keyword evidence="1" id="KW-1133">Transmembrane helix</keyword>
<evidence type="ECO:0000313" key="4">
    <source>
        <dbReference type="EMBL" id="TGL61454.1"/>
    </source>
</evidence>
<sequence length="678" mass="79013">MKHNELVKYRPDVDGLRAVAVLSVVLFHAFPSFLTGGFVGVDVFFVISGFLISSILFKNLQSGTFNFFEFYVRRVRRIFPALLVVLFFCLGLGYYILLGEEYKQLGRHTFAGSLFFSNFALLDEFTDYFNVAAELKPLLHLWSLGIEEQFYIFWPLFLYIGWRLRLNLFLVTLFFGVVSFFLNIAEFQRNPIYTFYLPYTRIWELLAGAILAWFHTNEIKVFGDLLPHYFDKFKFSEYRLSFSFLREKRFQDLFSSLGFLFILISVLFYNKLTPFPGFAAVLPVFGSLLILFAGPEGIVNRKLLSTKPMVFVGLISFPLYLWHWPLLSFATILESGTPSQGWRITAVILSILFSVLTWQFVEKKIRFREGRSVLWVLVGLLLSVAFIGQNIYKRNGWEWRVKEYKENAKIFEGWRIEDDACIQKFRPKFGDNIRYCLLGSSDSEPVAAFLGDSHANSLAYGLIRKLKDQGTNVLHMGTGGCPPFFGMIGNEKWPCDKENFALEILEKDPKIKTFILNSSGPRYMNLSNYEDKASLKGIKYQYRPDITDPKQAFVQAFRDTVKRLLLAGKEVVYIVDVPEMDFDPKRCVPLRPFRLGFENLEQSCRVKRADFDERNKEYHEIVNSLKHEFPRMKVWEAWRPICDNEYCYALKDGKLLYRDSHHVSLEGSYWLGEKYDPK</sequence>
<accession>A0A4R9K9M6</accession>
<gene>
    <name evidence="4" type="ORF">EHQ64_10735</name>
</gene>
<name>A0A4R9K9M6_9LEPT</name>
<keyword evidence="1" id="KW-0812">Transmembrane</keyword>
<dbReference type="OrthoDB" id="9796461at2"/>
<evidence type="ECO:0000256" key="1">
    <source>
        <dbReference type="SAM" id="Phobius"/>
    </source>
</evidence>
<keyword evidence="4" id="KW-0012">Acyltransferase</keyword>
<feature type="transmembrane region" description="Helical" evidence="1">
    <location>
        <begin position="275"/>
        <end position="292"/>
    </location>
</feature>
<feature type="domain" description="SGNH" evidence="3">
    <location>
        <begin position="430"/>
        <end position="677"/>
    </location>
</feature>
<evidence type="ECO:0000313" key="5">
    <source>
        <dbReference type="Proteomes" id="UP000297762"/>
    </source>
</evidence>
<feature type="transmembrane region" description="Helical" evidence="1">
    <location>
        <begin position="373"/>
        <end position="392"/>
    </location>
</feature>
<keyword evidence="1" id="KW-0472">Membrane</keyword>
<organism evidence="4 5">
    <name type="scientific">Leptospira sarikeiensis</name>
    <dbReference type="NCBI Taxonomy" id="2484943"/>
    <lineage>
        <taxon>Bacteria</taxon>
        <taxon>Pseudomonadati</taxon>
        <taxon>Spirochaetota</taxon>
        <taxon>Spirochaetia</taxon>
        <taxon>Leptospirales</taxon>
        <taxon>Leptospiraceae</taxon>
        <taxon>Leptospira</taxon>
    </lineage>
</organism>
<feature type="transmembrane region" description="Helical" evidence="1">
    <location>
        <begin position="304"/>
        <end position="322"/>
    </location>
</feature>
<dbReference type="Pfam" id="PF19040">
    <property type="entry name" value="SGNH"/>
    <property type="match status" value="1"/>
</dbReference>
<feature type="transmembrane region" description="Helical" evidence="1">
    <location>
        <begin position="36"/>
        <end position="57"/>
    </location>
</feature>
<dbReference type="RefSeq" id="WP_135649489.1">
    <property type="nucleotide sequence ID" value="NZ_RQGF01000026.1"/>
</dbReference>
<dbReference type="InterPro" id="IPR050879">
    <property type="entry name" value="Acyltransferase_3"/>
</dbReference>
<feature type="transmembrane region" description="Helical" evidence="1">
    <location>
        <begin position="139"/>
        <end position="159"/>
    </location>
</feature>
<feature type="transmembrane region" description="Helical" evidence="1">
    <location>
        <begin position="12"/>
        <end position="30"/>
    </location>
</feature>
<dbReference type="Proteomes" id="UP000297762">
    <property type="component" value="Unassembled WGS sequence"/>
</dbReference>
<dbReference type="GO" id="GO:0016747">
    <property type="term" value="F:acyltransferase activity, transferring groups other than amino-acyl groups"/>
    <property type="evidence" value="ECO:0007669"/>
    <property type="project" value="InterPro"/>
</dbReference>
<feature type="transmembrane region" description="Helical" evidence="1">
    <location>
        <begin position="166"/>
        <end position="185"/>
    </location>
</feature>
<keyword evidence="5" id="KW-1185">Reference proteome</keyword>
<dbReference type="InterPro" id="IPR002656">
    <property type="entry name" value="Acyl_transf_3_dom"/>
</dbReference>
<protein>
    <submittedName>
        <fullName evidence="4">Acyltransferase</fullName>
    </submittedName>
</protein>
<keyword evidence="4" id="KW-0808">Transferase</keyword>
<dbReference type="PANTHER" id="PTHR23028:SF53">
    <property type="entry name" value="ACYL_TRANSF_3 DOMAIN-CONTAINING PROTEIN"/>
    <property type="match status" value="1"/>
</dbReference>
<comment type="caution">
    <text evidence="4">The sequence shown here is derived from an EMBL/GenBank/DDBJ whole genome shotgun (WGS) entry which is preliminary data.</text>
</comment>
<dbReference type="GO" id="GO:0009103">
    <property type="term" value="P:lipopolysaccharide biosynthetic process"/>
    <property type="evidence" value="ECO:0007669"/>
    <property type="project" value="TreeGrafter"/>
</dbReference>